<evidence type="ECO:0000256" key="1">
    <source>
        <dbReference type="ARBA" id="ARBA00023125"/>
    </source>
</evidence>
<proteinExistence type="predicted"/>
<dbReference type="EMBL" id="CP090978">
    <property type="protein sequence ID" value="UJF32522.1"/>
    <property type="molecule type" value="Genomic_DNA"/>
</dbReference>
<reference evidence="3 4" key="1">
    <citation type="journal article" date="2024" name="Int. J. Syst. Evol. Microbiol.">
        <title>Paenibacillus hexagrammi sp. nov., a novel bacterium isolated from the gut content of Hexagrammos agrammus.</title>
        <authorList>
            <person name="Jung H.K."/>
            <person name="Kim D.G."/>
            <person name="Zin H."/>
            <person name="Park J."/>
            <person name="Jung H."/>
            <person name="Kim Y.O."/>
            <person name="Kong H.J."/>
            <person name="Kim J.W."/>
            <person name="Kim Y.S."/>
        </authorList>
    </citation>
    <scope>NUCLEOTIDE SEQUENCE [LARGE SCALE GENOMIC DNA]</scope>
    <source>
        <strain evidence="3 4">YPD9-1</strain>
    </source>
</reference>
<organism evidence="3 4">
    <name type="scientific">Paenibacillus hexagrammi</name>
    <dbReference type="NCBI Taxonomy" id="2908839"/>
    <lineage>
        <taxon>Bacteria</taxon>
        <taxon>Bacillati</taxon>
        <taxon>Bacillota</taxon>
        <taxon>Bacilli</taxon>
        <taxon>Bacillales</taxon>
        <taxon>Paenibacillaceae</taxon>
        <taxon>Paenibacillus</taxon>
    </lineage>
</organism>
<dbReference type="InterPro" id="IPR001845">
    <property type="entry name" value="HTH_ArsR_DNA-bd_dom"/>
</dbReference>
<keyword evidence="4" id="KW-1185">Reference proteome</keyword>
<dbReference type="SMART" id="SM00418">
    <property type="entry name" value="HTH_ARSR"/>
    <property type="match status" value="1"/>
</dbReference>
<sequence>MLDLSIENPDELVLVAHALSTDLRVKIIKLLNTKKLNINEIAEALDIPVSTAASNIKVLEGARLIETELLPATRGAMKVCTRTYDDIRIMLNPQFSHMQQINNCYEIEMPVGYFTNCQVSPTCGMANTDQMIIQEDSPGSFFHPGRFSAQIIWFRKGFIEYRFPLEIPKGARIQSVQFILELCSEAPNFDNNWPSDITFWINGVDIGTMTSPGDFGGRRGKLNPPWWPDTATQFGLLKTITVDGALTSIDNVQVSSVNLHQLAISTNSFIDLKLGVKDDATHKGGVNLFGNKFGDYEQGIVMKIFYSI</sequence>
<evidence type="ECO:0000313" key="4">
    <source>
        <dbReference type="Proteomes" id="UP001649230"/>
    </source>
</evidence>
<gene>
    <name evidence="3" type="ORF">L0M14_23040</name>
</gene>
<protein>
    <submittedName>
        <fullName evidence="3">ArsR family transcriptional regulator</fullName>
    </submittedName>
</protein>
<evidence type="ECO:0000313" key="3">
    <source>
        <dbReference type="EMBL" id="UJF32522.1"/>
    </source>
</evidence>
<feature type="domain" description="HTH arsR-type" evidence="2">
    <location>
        <begin position="14"/>
        <end position="82"/>
    </location>
</feature>
<dbReference type="Proteomes" id="UP001649230">
    <property type="component" value="Chromosome"/>
</dbReference>
<dbReference type="RefSeq" id="WP_235118872.1">
    <property type="nucleotide sequence ID" value="NZ_CP090978.1"/>
</dbReference>
<name>A0ABY3SFD6_9BACL</name>
<dbReference type="Gene3D" id="1.10.10.10">
    <property type="entry name" value="Winged helix-like DNA-binding domain superfamily/Winged helix DNA-binding domain"/>
    <property type="match status" value="1"/>
</dbReference>
<dbReference type="InterPro" id="IPR036390">
    <property type="entry name" value="WH_DNA-bd_sf"/>
</dbReference>
<dbReference type="Pfam" id="PF01022">
    <property type="entry name" value="HTH_5"/>
    <property type="match status" value="1"/>
</dbReference>
<dbReference type="InterPro" id="IPR011991">
    <property type="entry name" value="ArsR-like_HTH"/>
</dbReference>
<dbReference type="CDD" id="cd00090">
    <property type="entry name" value="HTH_ARSR"/>
    <property type="match status" value="1"/>
</dbReference>
<dbReference type="SUPFAM" id="SSF46785">
    <property type="entry name" value="Winged helix' DNA-binding domain"/>
    <property type="match status" value="1"/>
</dbReference>
<dbReference type="InterPro" id="IPR036388">
    <property type="entry name" value="WH-like_DNA-bd_sf"/>
</dbReference>
<evidence type="ECO:0000259" key="2">
    <source>
        <dbReference type="SMART" id="SM00418"/>
    </source>
</evidence>
<keyword evidence="1" id="KW-0238">DNA-binding</keyword>
<accession>A0ABY3SFD6</accession>